<dbReference type="InterPro" id="IPR013216">
    <property type="entry name" value="Methyltransf_11"/>
</dbReference>
<sequence>MVLGQPLHTGSWALRLVPKVPFSFTSPSPYIPHHHHRVLVVGCGNSAFSEGMVDDGYEDVVNIDISSVVIEAMQKKYSNRPHLKYIKMDVRDMSTFETGSFDAVIDKGTLDSLLCVYNSKQNSTKMLEEVSRVLKDEGVYILITYGSPIYRPHLLRESCSWTIKLHVIEKLPSADSSERQSWDLTSPITLDDGGSLETVVGKNADLHYIYVCTKGKSGS</sequence>
<feature type="domain" description="Methyltransferase type 11" evidence="4">
    <location>
        <begin position="39"/>
        <end position="141"/>
    </location>
</feature>
<protein>
    <submittedName>
        <fullName evidence="5">Methyltransferase 13</fullName>
    </submittedName>
</protein>
<evidence type="ECO:0000256" key="3">
    <source>
        <dbReference type="ARBA" id="ARBA00022679"/>
    </source>
</evidence>
<name>A0A8S0R215_OLEEU</name>
<evidence type="ECO:0000256" key="2">
    <source>
        <dbReference type="ARBA" id="ARBA00022603"/>
    </source>
</evidence>
<dbReference type="PANTHER" id="PTHR12176:SF79">
    <property type="entry name" value="METHYLTRANSFERASE TYPE 11 DOMAIN-CONTAINING PROTEIN"/>
    <property type="match status" value="1"/>
</dbReference>
<dbReference type="Proteomes" id="UP000594638">
    <property type="component" value="Unassembled WGS sequence"/>
</dbReference>
<dbReference type="GO" id="GO:0008757">
    <property type="term" value="F:S-adenosylmethionine-dependent methyltransferase activity"/>
    <property type="evidence" value="ECO:0007669"/>
    <property type="project" value="InterPro"/>
</dbReference>
<dbReference type="Pfam" id="PF08241">
    <property type="entry name" value="Methyltransf_11"/>
    <property type="match status" value="1"/>
</dbReference>
<dbReference type="InterPro" id="IPR029063">
    <property type="entry name" value="SAM-dependent_MTases_sf"/>
</dbReference>
<evidence type="ECO:0000256" key="1">
    <source>
        <dbReference type="ARBA" id="ARBA00008361"/>
    </source>
</evidence>
<dbReference type="PANTHER" id="PTHR12176">
    <property type="entry name" value="SAM-DEPENDENT METHYLTRANSFERASE SUPERFAMILY PROTEIN"/>
    <property type="match status" value="1"/>
</dbReference>
<comment type="similarity">
    <text evidence="1">Belongs to the methyltransferase superfamily.</text>
</comment>
<evidence type="ECO:0000259" key="4">
    <source>
        <dbReference type="Pfam" id="PF08241"/>
    </source>
</evidence>
<dbReference type="CDD" id="cd02440">
    <property type="entry name" value="AdoMet_MTases"/>
    <property type="match status" value="1"/>
</dbReference>
<accession>A0A8S0R215</accession>
<proteinExistence type="inferred from homology"/>
<dbReference type="Gramene" id="OE9A058598T1">
    <property type="protein sequence ID" value="OE9A058598C1"/>
    <property type="gene ID" value="OE9A058598"/>
</dbReference>
<dbReference type="GO" id="GO:0009820">
    <property type="term" value="P:alkaloid metabolic process"/>
    <property type="evidence" value="ECO:0007669"/>
    <property type="project" value="UniProtKB-KW"/>
</dbReference>
<gene>
    <name evidence="5" type="ORF">OLEA9_A058598</name>
</gene>
<dbReference type="GO" id="GO:0032259">
    <property type="term" value="P:methylation"/>
    <property type="evidence" value="ECO:0007669"/>
    <property type="project" value="UniProtKB-KW"/>
</dbReference>
<dbReference type="AlphaFoldDB" id="A0A8S0R215"/>
<evidence type="ECO:0000313" key="5">
    <source>
        <dbReference type="EMBL" id="CAA2972122.1"/>
    </source>
</evidence>
<dbReference type="Gene3D" id="3.40.50.150">
    <property type="entry name" value="Vaccinia Virus protein VP39"/>
    <property type="match status" value="1"/>
</dbReference>
<keyword evidence="6" id="KW-1185">Reference proteome</keyword>
<reference evidence="5 6" key="1">
    <citation type="submission" date="2019-12" db="EMBL/GenBank/DDBJ databases">
        <authorList>
            <person name="Alioto T."/>
            <person name="Alioto T."/>
            <person name="Gomez Garrido J."/>
        </authorList>
    </citation>
    <scope>NUCLEOTIDE SEQUENCE [LARGE SCALE GENOMIC DNA]</scope>
</reference>
<keyword evidence="3" id="KW-0808">Transferase</keyword>
<dbReference type="SUPFAM" id="SSF53335">
    <property type="entry name" value="S-adenosyl-L-methionine-dependent methyltransferases"/>
    <property type="match status" value="1"/>
</dbReference>
<dbReference type="InterPro" id="IPR051419">
    <property type="entry name" value="Lys/N-term_MeTrsfase_sf"/>
</dbReference>
<dbReference type="EMBL" id="CACTIH010002040">
    <property type="protein sequence ID" value="CAA2972122.1"/>
    <property type="molecule type" value="Genomic_DNA"/>
</dbReference>
<keyword evidence="2 5" id="KW-0489">Methyltransferase</keyword>
<dbReference type="OrthoDB" id="411785at2759"/>
<comment type="caution">
    <text evidence="5">The sequence shown here is derived from an EMBL/GenBank/DDBJ whole genome shotgun (WGS) entry which is preliminary data.</text>
</comment>
<organism evidence="5 6">
    <name type="scientific">Olea europaea subsp. europaea</name>
    <dbReference type="NCBI Taxonomy" id="158383"/>
    <lineage>
        <taxon>Eukaryota</taxon>
        <taxon>Viridiplantae</taxon>
        <taxon>Streptophyta</taxon>
        <taxon>Embryophyta</taxon>
        <taxon>Tracheophyta</taxon>
        <taxon>Spermatophyta</taxon>
        <taxon>Magnoliopsida</taxon>
        <taxon>eudicotyledons</taxon>
        <taxon>Gunneridae</taxon>
        <taxon>Pentapetalae</taxon>
        <taxon>asterids</taxon>
        <taxon>lamiids</taxon>
        <taxon>Lamiales</taxon>
        <taxon>Oleaceae</taxon>
        <taxon>Oleeae</taxon>
        <taxon>Olea</taxon>
    </lineage>
</organism>
<evidence type="ECO:0000313" key="6">
    <source>
        <dbReference type="Proteomes" id="UP000594638"/>
    </source>
</evidence>